<evidence type="ECO:0000256" key="3">
    <source>
        <dbReference type="ARBA" id="ARBA00022723"/>
    </source>
</evidence>
<protein>
    <recommendedName>
        <fullName evidence="12">RNA polymerase II subunit B1 CTD phosphatase RPAP2 homolog</fullName>
        <ecNumber evidence="12">3.1.3.16</ecNumber>
    </recommendedName>
</protein>
<comment type="caution">
    <text evidence="15">The sequence shown here is derived from an EMBL/GenBank/DDBJ whole genome shotgun (WGS) entry which is preliminary data.</text>
</comment>
<keyword evidence="3 12" id="KW-0479">Metal-binding</keyword>
<feature type="compositionally biased region" description="Basic and acidic residues" evidence="13">
    <location>
        <begin position="380"/>
        <end position="391"/>
    </location>
</feature>
<evidence type="ECO:0000256" key="10">
    <source>
        <dbReference type="ARBA" id="ARBA00048336"/>
    </source>
</evidence>
<dbReference type="EMBL" id="JIBK01000039">
    <property type="protein sequence ID" value="POM84179.1"/>
    <property type="molecule type" value="Genomic_DNA"/>
</dbReference>
<feature type="region of interest" description="Disordered" evidence="13">
    <location>
        <begin position="360"/>
        <end position="394"/>
    </location>
</feature>
<dbReference type="GO" id="GO:0043175">
    <property type="term" value="F:RNA polymerase core enzyme binding"/>
    <property type="evidence" value="ECO:0007669"/>
    <property type="project" value="UniProtKB-UniRule"/>
</dbReference>
<name>A0A2P4Z2E1_9CRYT</name>
<comment type="subcellular location">
    <subcellularLocation>
        <location evidence="1 12">Nucleus</location>
    </subcellularLocation>
</comment>
<dbReference type="EC" id="3.1.3.16" evidence="12"/>
<feature type="region of interest" description="Disordered" evidence="13">
    <location>
        <begin position="171"/>
        <end position="237"/>
    </location>
</feature>
<comment type="catalytic activity">
    <reaction evidence="10 12">
        <text>O-phospho-L-threonyl-[protein] + H2O = L-threonyl-[protein] + phosphate</text>
        <dbReference type="Rhea" id="RHEA:47004"/>
        <dbReference type="Rhea" id="RHEA-COMP:11060"/>
        <dbReference type="Rhea" id="RHEA-COMP:11605"/>
        <dbReference type="ChEBI" id="CHEBI:15377"/>
        <dbReference type="ChEBI" id="CHEBI:30013"/>
        <dbReference type="ChEBI" id="CHEBI:43474"/>
        <dbReference type="ChEBI" id="CHEBI:61977"/>
        <dbReference type="EC" id="3.1.3.16"/>
    </reaction>
</comment>
<dbReference type="InterPro" id="IPR039693">
    <property type="entry name" value="Rtr1/RPAP2"/>
</dbReference>
<dbReference type="PANTHER" id="PTHR14732:SF0">
    <property type="entry name" value="RNA POLYMERASE II SUBUNIT B1 CTD PHOSPHATASE RPAP2-RELATED"/>
    <property type="match status" value="1"/>
</dbReference>
<keyword evidence="6 12" id="KW-0862">Zinc</keyword>
<feature type="compositionally biased region" description="Polar residues" evidence="13">
    <location>
        <begin position="205"/>
        <end position="217"/>
    </location>
</feature>
<dbReference type="GO" id="GO:0008420">
    <property type="term" value="F:RNA polymerase II CTD heptapeptide repeat phosphatase activity"/>
    <property type="evidence" value="ECO:0007669"/>
    <property type="project" value="UniProtKB-UniRule"/>
</dbReference>
<feature type="compositionally biased region" description="Acidic residues" evidence="13">
    <location>
        <begin position="360"/>
        <end position="379"/>
    </location>
</feature>
<evidence type="ECO:0000256" key="7">
    <source>
        <dbReference type="ARBA" id="ARBA00022912"/>
    </source>
</evidence>
<dbReference type="PROSITE" id="PS51479">
    <property type="entry name" value="ZF_RTR1"/>
    <property type="match status" value="1"/>
</dbReference>
<dbReference type="PANTHER" id="PTHR14732">
    <property type="entry name" value="RNA POLYMERASE II SUBUNIT B1 CTD PHOSPHATASE RPAP2-RELATED"/>
    <property type="match status" value="1"/>
</dbReference>
<dbReference type="Proteomes" id="UP000236928">
    <property type="component" value="Unassembled WGS sequence"/>
</dbReference>
<evidence type="ECO:0000256" key="9">
    <source>
        <dbReference type="ARBA" id="ARBA00047761"/>
    </source>
</evidence>
<sequence length="581" mass="68288">MANNSRLFREKLRKELIEKHVKGLENSNLISLKFQERLIDNHGKLDNEVISMIQSFLRPCDLEEISIERSDKSKCGWIQCQVGIPRNSSSDLKSKWALDKRSGHIIERSILSLFCSTNCYYLYLDLSISLSETHPHLRTDALNEIQKWLGLYQNEKQNDKDKALQNEEMKMECEHKKNEEEKQQEKEKHPENEKHQKEENEDTGMVSTLSLSQSKIPTNEAFDKSQMSADKDQKKINLKKVETNKGENIKGHAELSNLLNSIKTFRRTNTQYKFDQLVKHFDYLDIKESEHTGSSESSDSSIKNHKPSSESFQDKDKEVLILKENSVDGKKLDNLEELDDPEYTYQDMMQVLHDISEDDEDYYEDEDEDDENEEKEEEQVDKNEDQKDCSGKKQKKNGIVQDHVLLMTQFYDNLSPEVVVLDLLTSLISEETRGLIKSKCIVEQVKNNEKEESNKENNKKNEFDIIQIDRRNVLKDNISGYITSIEWIFHTKVLVFTIYRILDTFVFPFSLPNLKQSCLELLTFILIDIIMDNEIHFNITNYFKSLQDEMKIKAEQWLLEIRRKYDNKFIDNIKLLFISKD</sequence>
<dbReference type="Pfam" id="PF04181">
    <property type="entry name" value="RPAP2_Rtr1"/>
    <property type="match status" value="1"/>
</dbReference>
<feature type="compositionally biased region" description="Basic and acidic residues" evidence="13">
    <location>
        <begin position="171"/>
        <end position="198"/>
    </location>
</feature>
<comment type="catalytic activity">
    <reaction evidence="9 12">
        <text>O-phospho-L-seryl-[protein] + H2O = L-seryl-[protein] + phosphate</text>
        <dbReference type="Rhea" id="RHEA:20629"/>
        <dbReference type="Rhea" id="RHEA-COMP:9863"/>
        <dbReference type="Rhea" id="RHEA-COMP:11604"/>
        <dbReference type="ChEBI" id="CHEBI:15377"/>
        <dbReference type="ChEBI" id="CHEBI:29999"/>
        <dbReference type="ChEBI" id="CHEBI:43474"/>
        <dbReference type="ChEBI" id="CHEBI:83421"/>
        <dbReference type="EC" id="3.1.3.16"/>
    </reaction>
</comment>
<keyword evidence="7 12" id="KW-0904">Protein phosphatase</keyword>
<keyword evidence="8 12" id="KW-0539">Nucleus</keyword>
<evidence type="ECO:0000256" key="4">
    <source>
        <dbReference type="ARBA" id="ARBA00022771"/>
    </source>
</evidence>
<evidence type="ECO:0000313" key="15">
    <source>
        <dbReference type="EMBL" id="POM84179.1"/>
    </source>
</evidence>
<evidence type="ECO:0000313" key="16">
    <source>
        <dbReference type="Proteomes" id="UP000236928"/>
    </source>
</evidence>
<evidence type="ECO:0000256" key="12">
    <source>
        <dbReference type="RuleBase" id="RU367080"/>
    </source>
</evidence>
<evidence type="ECO:0000256" key="13">
    <source>
        <dbReference type="SAM" id="MobiDB-lite"/>
    </source>
</evidence>
<feature type="region of interest" description="Disordered" evidence="13">
    <location>
        <begin position="289"/>
        <end position="317"/>
    </location>
</feature>
<accession>A0A2P4Z2E1</accession>
<reference evidence="15 16" key="1">
    <citation type="submission" date="2014-04" db="EMBL/GenBank/DDBJ databases">
        <title>Comparative Genomics of Cryptosporidium Species.</title>
        <authorList>
            <person name="Silva J.C."/>
            <person name="Su Q."/>
            <person name="Chalmers R."/>
            <person name="Chibucos M.C."/>
            <person name="Elwin K."/>
            <person name="Godinez A."/>
            <person name="Guo F."/>
            <person name="Huynh K."/>
            <person name="Orvis J."/>
            <person name="Ott S."/>
            <person name="Sadzewicz L."/>
            <person name="Sengamalay N."/>
            <person name="Shetty A."/>
            <person name="Sun M."/>
            <person name="Tallon L."/>
            <person name="Xiao L."/>
            <person name="Zhang H."/>
            <person name="Fraser C.M."/>
            <person name="Zhu G."/>
            <person name="Kissinger J."/>
            <person name="Widmer G."/>
        </authorList>
    </citation>
    <scope>NUCLEOTIDE SEQUENCE [LARGE SCALE GENOMIC DNA]</scope>
    <source>
        <strain evidence="15 16">UKMEL1</strain>
    </source>
</reference>
<proteinExistence type="inferred from homology"/>
<evidence type="ECO:0000256" key="8">
    <source>
        <dbReference type="ARBA" id="ARBA00023242"/>
    </source>
</evidence>
<dbReference type="OrthoDB" id="2590500at2759"/>
<feature type="domain" description="RTR1-type" evidence="14">
    <location>
        <begin position="52"/>
        <end position="139"/>
    </location>
</feature>
<keyword evidence="16" id="KW-1185">Reference proteome</keyword>
<dbReference type="GO" id="GO:0005634">
    <property type="term" value="C:nucleus"/>
    <property type="evidence" value="ECO:0007669"/>
    <property type="project" value="UniProtKB-SubCell"/>
</dbReference>
<evidence type="ECO:0000259" key="14">
    <source>
        <dbReference type="PROSITE" id="PS51479"/>
    </source>
</evidence>
<dbReference type="GO" id="GO:0008270">
    <property type="term" value="F:zinc ion binding"/>
    <property type="evidence" value="ECO:0007669"/>
    <property type="project" value="UniProtKB-KW"/>
</dbReference>
<dbReference type="InterPro" id="IPR007308">
    <property type="entry name" value="Rtr1/RPAP2_dom"/>
</dbReference>
<organism evidence="15 16">
    <name type="scientific">Cryptosporidium meleagridis</name>
    <dbReference type="NCBI Taxonomy" id="93969"/>
    <lineage>
        <taxon>Eukaryota</taxon>
        <taxon>Sar</taxon>
        <taxon>Alveolata</taxon>
        <taxon>Apicomplexa</taxon>
        <taxon>Conoidasida</taxon>
        <taxon>Coccidia</taxon>
        <taxon>Eucoccidiorida</taxon>
        <taxon>Eimeriorina</taxon>
        <taxon>Cryptosporidiidae</taxon>
        <taxon>Cryptosporidium</taxon>
    </lineage>
</organism>
<comment type="function">
    <text evidence="12">Putative RNA polymerase II subunit B1 C-terminal domain (CTD) phosphatase involved in RNA polymerase II transcription regulation.</text>
</comment>
<keyword evidence="5 12" id="KW-0378">Hydrolase</keyword>
<dbReference type="Gene3D" id="1.25.40.820">
    <property type="match status" value="1"/>
</dbReference>
<dbReference type="VEuPathDB" id="CryptoDB:CmeUKMEL1_11100"/>
<gene>
    <name evidence="15" type="ORF">CmeUKMEL1_11100</name>
</gene>
<comment type="similarity">
    <text evidence="2 11 12">Belongs to the RPAP2 family.</text>
</comment>
<evidence type="ECO:0000256" key="5">
    <source>
        <dbReference type="ARBA" id="ARBA00022801"/>
    </source>
</evidence>
<dbReference type="GO" id="GO:0005737">
    <property type="term" value="C:cytoplasm"/>
    <property type="evidence" value="ECO:0007669"/>
    <property type="project" value="TreeGrafter"/>
</dbReference>
<evidence type="ECO:0000256" key="11">
    <source>
        <dbReference type="PROSITE-ProRule" id="PRU00812"/>
    </source>
</evidence>
<keyword evidence="4 12" id="KW-0863">Zinc-finger</keyword>
<evidence type="ECO:0000256" key="1">
    <source>
        <dbReference type="ARBA" id="ARBA00004123"/>
    </source>
</evidence>
<dbReference type="AlphaFoldDB" id="A0A2P4Z2E1"/>
<evidence type="ECO:0000256" key="6">
    <source>
        <dbReference type="ARBA" id="ARBA00022833"/>
    </source>
</evidence>
<evidence type="ECO:0000256" key="2">
    <source>
        <dbReference type="ARBA" id="ARBA00005676"/>
    </source>
</evidence>
<dbReference type="InterPro" id="IPR038534">
    <property type="entry name" value="Rtr1/RPAP2_sf"/>
</dbReference>